<dbReference type="RefSeq" id="WP_393177859.1">
    <property type="nucleotide sequence ID" value="NZ_JBICRM010000083.1"/>
</dbReference>
<proteinExistence type="predicted"/>
<comment type="caution">
    <text evidence="4">The sequence shown here is derived from an EMBL/GenBank/DDBJ whole genome shotgun (WGS) entry which is preliminary data.</text>
</comment>
<sequence length="533" mass="58692">GAAATRLLTGVFPSISAASADETVDWPEVTALTRYRTYRAIRSLVERLSATSGIAILLDDIHWADEASIELLDHLLRHPPLGNVLIAIAYRQWQTEPRIASLIESVLRHGQLVRADPFTLTETEEFLGPQVEAQHRRAIHEASNGIPLYLEALAYMRSPRALIGVGEDTESEGELPISVQAALYSELHRLSPVAFQVVQAASLITDEFDPDNIAAATQLGKDDVLAAFDEITTYGLIHPTRIGGRFRFRHPLVRNAAHNLASNLSDSGLRPASQTRIAAHVNANVAHPARIYDYLLGGKENFEADRTSAAEIIKSSPLAPIVARENRKFLVRAVEYLAPNVEQFIDIGAGFPTRPNAHQVARRQNPGARVAYVDNDPMVLSHARAMLPTDDRTIAVGADMTTPYDIVHDSDIQNLIDFTKPVAVLLVAVLHFLEDEAAGKLVGAFREVMVPGSCLVISHMLTRSDLMEARLIYRRATRTHISGRTRDEIDGMFDGFAYVEPGLVPVAAWRPTRDLPTRLRNLPMLAGIGILRQ</sequence>
<keyword evidence="2" id="KW-0067">ATP-binding</keyword>
<name>A0ABW7AV08_9ACTN</name>
<feature type="domain" description="Orc1-like AAA ATPase" evidence="3">
    <location>
        <begin position="22"/>
        <end position="86"/>
    </location>
</feature>
<evidence type="ECO:0000259" key="3">
    <source>
        <dbReference type="Pfam" id="PF13191"/>
    </source>
</evidence>
<keyword evidence="4" id="KW-0489">Methyltransferase</keyword>
<organism evidence="4 5">
    <name type="scientific">Nonomuraea marmarensis</name>
    <dbReference type="NCBI Taxonomy" id="3351344"/>
    <lineage>
        <taxon>Bacteria</taxon>
        <taxon>Bacillati</taxon>
        <taxon>Actinomycetota</taxon>
        <taxon>Actinomycetes</taxon>
        <taxon>Streptosporangiales</taxon>
        <taxon>Streptosporangiaceae</taxon>
        <taxon>Nonomuraea</taxon>
    </lineage>
</organism>
<gene>
    <name evidence="4" type="ORF">ACFLIM_49715</name>
</gene>
<dbReference type="PANTHER" id="PTHR16305:SF35">
    <property type="entry name" value="TRANSCRIPTIONAL ACTIVATOR DOMAIN"/>
    <property type="match status" value="1"/>
</dbReference>
<dbReference type="Proteomes" id="UP001603978">
    <property type="component" value="Unassembled WGS sequence"/>
</dbReference>
<accession>A0ABW7AV08</accession>
<dbReference type="GO" id="GO:0032259">
    <property type="term" value="P:methylation"/>
    <property type="evidence" value="ECO:0007669"/>
    <property type="project" value="UniProtKB-KW"/>
</dbReference>
<feature type="non-terminal residue" evidence="4">
    <location>
        <position position="1"/>
    </location>
</feature>
<dbReference type="EMBL" id="JBICRM010000083">
    <property type="protein sequence ID" value="MFG1711257.1"/>
    <property type="molecule type" value="Genomic_DNA"/>
</dbReference>
<protein>
    <submittedName>
        <fullName evidence="4">SAM-dependent methyltransferase</fullName>
        <ecNumber evidence="4">2.1.1.-</ecNumber>
    </submittedName>
</protein>
<keyword evidence="1" id="KW-0547">Nucleotide-binding</keyword>
<dbReference type="SUPFAM" id="SSF52540">
    <property type="entry name" value="P-loop containing nucleoside triphosphate hydrolases"/>
    <property type="match status" value="1"/>
</dbReference>
<keyword evidence="5" id="KW-1185">Reference proteome</keyword>
<dbReference type="EC" id="2.1.1.-" evidence="4"/>
<evidence type="ECO:0000256" key="2">
    <source>
        <dbReference type="ARBA" id="ARBA00022840"/>
    </source>
</evidence>
<keyword evidence="4" id="KW-0808">Transferase</keyword>
<dbReference type="PANTHER" id="PTHR16305">
    <property type="entry name" value="TESTICULAR SOLUBLE ADENYLYL CYCLASE"/>
    <property type="match status" value="1"/>
</dbReference>
<dbReference type="InterPro" id="IPR006764">
    <property type="entry name" value="SAM_dep_MeTrfase_SAV2177_type"/>
</dbReference>
<dbReference type="Gene3D" id="3.40.50.150">
    <property type="entry name" value="Vaccinia Virus protein VP39"/>
    <property type="match status" value="1"/>
</dbReference>
<dbReference type="Pfam" id="PF04672">
    <property type="entry name" value="Methyltransf_19"/>
    <property type="match status" value="1"/>
</dbReference>
<dbReference type="GO" id="GO:0008168">
    <property type="term" value="F:methyltransferase activity"/>
    <property type="evidence" value="ECO:0007669"/>
    <property type="project" value="UniProtKB-KW"/>
</dbReference>
<evidence type="ECO:0000256" key="1">
    <source>
        <dbReference type="ARBA" id="ARBA00022741"/>
    </source>
</evidence>
<dbReference type="Pfam" id="PF13191">
    <property type="entry name" value="AAA_16"/>
    <property type="match status" value="1"/>
</dbReference>
<dbReference type="InterPro" id="IPR027417">
    <property type="entry name" value="P-loop_NTPase"/>
</dbReference>
<evidence type="ECO:0000313" key="4">
    <source>
        <dbReference type="EMBL" id="MFG1711257.1"/>
    </source>
</evidence>
<dbReference type="InterPro" id="IPR029063">
    <property type="entry name" value="SAM-dependent_MTases_sf"/>
</dbReference>
<evidence type="ECO:0000313" key="5">
    <source>
        <dbReference type="Proteomes" id="UP001603978"/>
    </source>
</evidence>
<dbReference type="InterPro" id="IPR041664">
    <property type="entry name" value="AAA_16"/>
</dbReference>
<dbReference type="SUPFAM" id="SSF53335">
    <property type="entry name" value="S-adenosyl-L-methionine-dependent methyltransferases"/>
    <property type="match status" value="1"/>
</dbReference>
<reference evidence="4 5" key="1">
    <citation type="submission" date="2024-10" db="EMBL/GenBank/DDBJ databases">
        <authorList>
            <person name="Topkara A.R."/>
            <person name="Saygin H."/>
        </authorList>
    </citation>
    <scope>NUCLEOTIDE SEQUENCE [LARGE SCALE GENOMIC DNA]</scope>
    <source>
        <strain evidence="4 5">M3C6</strain>
    </source>
</reference>